<reference evidence="2" key="1">
    <citation type="journal article" date="2015" name="Nature">
        <title>Complex archaea that bridge the gap between prokaryotes and eukaryotes.</title>
        <authorList>
            <person name="Spang A."/>
            <person name="Saw J.H."/>
            <person name="Jorgensen S.L."/>
            <person name="Zaremba-Niedzwiedzka K."/>
            <person name="Martijn J."/>
            <person name="Lind A.E."/>
            <person name="van Eijk R."/>
            <person name="Schleper C."/>
            <person name="Guy L."/>
            <person name="Ettema T.J."/>
        </authorList>
    </citation>
    <scope>NUCLEOTIDE SEQUENCE</scope>
</reference>
<dbReference type="EMBL" id="LAZR01007013">
    <property type="protein sequence ID" value="KKM88049.1"/>
    <property type="molecule type" value="Genomic_DNA"/>
</dbReference>
<sequence>MFGIGNKKDALRRTITRWGSALGDKDHARAWQAVDAAILALDNAAYDRVYKQRTNDAGYRAERDAACAELATARIRGAESVKLLAALGRIEVLTRRGMNDTDLLPVVKQAQSEAWRAYRGANAAVLPIGEPIDISTPEPSEIERLQVELADAQSDLGIVNREKDDKQDVVIRLREELTRERRAVEWALKKRDDVRHTLDELRALVQSQKRQGAREYSQVSREAEQAEKERDRLRVALETLADRYHRDLCKSCSGEKSRQECGSRAPALRDAEKALAGESEKPHQCCVRCKCGRTLKPQCNSFPPHRIYWLHECRECREYTTEEQAARELAKPKMRFDDRKPQEDPDIEAVLIGSRELACAGGCGRVVKQGGTMYRHAKHVLAVPPLYATKECARRGPSAPAPPKEPKPDITKIDVLRACRLSRLPAISRRGSSWLRCKRWRMPGCSCIPTCLAPPGRRRRASACCGWRMRRRGASAEHEAVRSSSAVDKHC</sequence>
<feature type="coiled-coil region" evidence="1">
    <location>
        <begin position="191"/>
        <end position="243"/>
    </location>
</feature>
<organism evidence="2">
    <name type="scientific">marine sediment metagenome</name>
    <dbReference type="NCBI Taxonomy" id="412755"/>
    <lineage>
        <taxon>unclassified sequences</taxon>
        <taxon>metagenomes</taxon>
        <taxon>ecological metagenomes</taxon>
    </lineage>
</organism>
<dbReference type="AlphaFoldDB" id="A0A0F9L065"/>
<proteinExistence type="predicted"/>
<gene>
    <name evidence="2" type="ORF">LCGC14_1262670</name>
</gene>
<accession>A0A0F9L065</accession>
<evidence type="ECO:0000256" key="1">
    <source>
        <dbReference type="SAM" id="Coils"/>
    </source>
</evidence>
<evidence type="ECO:0000313" key="2">
    <source>
        <dbReference type="EMBL" id="KKM88049.1"/>
    </source>
</evidence>
<comment type="caution">
    <text evidence="2">The sequence shown here is derived from an EMBL/GenBank/DDBJ whole genome shotgun (WGS) entry which is preliminary data.</text>
</comment>
<protein>
    <submittedName>
        <fullName evidence="2">Uncharacterized protein</fullName>
    </submittedName>
</protein>
<name>A0A0F9L065_9ZZZZ</name>
<keyword evidence="1" id="KW-0175">Coiled coil</keyword>